<organism evidence="5">
    <name type="scientific">Salmonella typhimurium</name>
    <dbReference type="NCBI Taxonomy" id="90371"/>
    <lineage>
        <taxon>Bacteria</taxon>
        <taxon>Pseudomonadati</taxon>
        <taxon>Pseudomonadota</taxon>
        <taxon>Gammaproteobacteria</taxon>
        <taxon>Enterobacterales</taxon>
        <taxon>Enterobacteriaceae</taxon>
        <taxon>Salmonella</taxon>
    </lineage>
</organism>
<accession>A0A5V7WGW0</accession>
<evidence type="ECO:0000256" key="1">
    <source>
        <dbReference type="ARBA" id="ARBA00005964"/>
    </source>
</evidence>
<reference evidence="5" key="2">
    <citation type="submission" date="2018-06" db="EMBL/GenBank/DDBJ databases">
        <authorList>
            <person name="Ashton P.M."/>
            <person name="Dallman T."/>
            <person name="Nair S."/>
            <person name="De Pinna E."/>
            <person name="Peters T."/>
            <person name="Grant K."/>
        </authorList>
    </citation>
    <scope>NUCLEOTIDE SEQUENCE</scope>
    <source>
        <strain evidence="5">267728</strain>
    </source>
</reference>
<dbReference type="InterPro" id="IPR002018">
    <property type="entry name" value="CarbesteraseB"/>
</dbReference>
<comment type="similarity">
    <text evidence="1 3">Belongs to the type-B carboxylesterase/lipase family.</text>
</comment>
<comment type="caution">
    <text evidence="5">The sequence shown here is derived from an EMBL/GenBank/DDBJ whole genome shotgun (WGS) entry which is preliminary data.</text>
</comment>
<evidence type="ECO:0000256" key="3">
    <source>
        <dbReference type="RuleBase" id="RU361235"/>
    </source>
</evidence>
<dbReference type="InterPro" id="IPR019819">
    <property type="entry name" value="Carboxylesterase_B_CS"/>
</dbReference>
<dbReference type="InterPro" id="IPR050309">
    <property type="entry name" value="Type-B_Carboxylest/Lipase"/>
</dbReference>
<feature type="domain" description="Carboxylesterase type B" evidence="4">
    <location>
        <begin position="7"/>
        <end position="329"/>
    </location>
</feature>
<dbReference type="EMBL" id="AAHEJJ010000012">
    <property type="protein sequence ID" value="EBV1697116.1"/>
    <property type="molecule type" value="Genomic_DNA"/>
</dbReference>
<dbReference type="GO" id="GO:0016787">
    <property type="term" value="F:hydrolase activity"/>
    <property type="evidence" value="ECO:0007669"/>
    <property type="project" value="UniProtKB-KW"/>
</dbReference>
<dbReference type="PROSITE" id="PS00122">
    <property type="entry name" value="CARBOXYLESTERASE_B_1"/>
    <property type="match status" value="1"/>
</dbReference>
<dbReference type="EMBL" id="DAANPL010000010">
    <property type="protein sequence ID" value="HAD0747594.1"/>
    <property type="molecule type" value="Genomic_DNA"/>
</dbReference>
<proteinExistence type="inferred from homology"/>
<reference evidence="6" key="1">
    <citation type="journal article" date="2018" name="Genome Biol.">
        <title>SKESA: strategic k-mer extension for scrupulous assemblies.</title>
        <authorList>
            <person name="Souvorov A."/>
            <person name="Agarwala R."/>
            <person name="Lipman D.J."/>
        </authorList>
    </citation>
    <scope>NUCLEOTIDE SEQUENCE</scope>
    <source>
        <strain evidence="6">SSI_AA573</strain>
    </source>
</reference>
<feature type="non-terminal residue" evidence="5">
    <location>
        <position position="360"/>
    </location>
</feature>
<sequence length="360" mass="39172">MLNPSIPLVETRHGKIVGVVQEEIHIWRGIPYAAPPTGELRWRAPQPVTPWHDVRQADCFSCASWQDITWCRELGGGDPGNFSEDCLYLNVWAPAVRHEPLPVMVWLHGGGYTIGAGSLPPYDGQALAKRGAIVVTVNYRLGHLGFFAHPALEGEEAECIHNFALLDQIAALRWVQDNIAAFGGDTQNVTLFGESAGARSVLSLMASPLAKGLFHKAIIQSGYTLPDTPREVALKKGVALAEHLGLAHATAEQLRALPAETFWPLDAPFKIAPTPISGDVVLPHPMLETFFAAKQHPIPVMIGSNSDEASVLAVFGVDIAGQIQKMRRERRVGLGLIRLLYPGVKGDEALGRQVCRDMVF</sequence>
<evidence type="ECO:0000259" key="4">
    <source>
        <dbReference type="Pfam" id="PF00135"/>
    </source>
</evidence>
<evidence type="ECO:0000313" key="5">
    <source>
        <dbReference type="EMBL" id="EBV1697116.1"/>
    </source>
</evidence>
<dbReference type="PANTHER" id="PTHR11559">
    <property type="entry name" value="CARBOXYLESTERASE"/>
    <property type="match status" value="1"/>
</dbReference>
<reference evidence="6" key="3">
    <citation type="submission" date="2019-08" db="EMBL/GenBank/DDBJ databases">
        <authorList>
            <consortium name="NCBI Pathogen Detection Project"/>
        </authorList>
    </citation>
    <scope>NUCLEOTIDE SEQUENCE</scope>
    <source>
        <strain evidence="6">SSI_AA573</strain>
    </source>
</reference>
<protein>
    <recommendedName>
        <fullName evidence="3">Carboxylic ester hydrolase</fullName>
        <ecNumber evidence="3">3.1.1.-</ecNumber>
    </recommendedName>
</protein>
<dbReference type="Pfam" id="PF00135">
    <property type="entry name" value="COesterase"/>
    <property type="match status" value="1"/>
</dbReference>
<evidence type="ECO:0000256" key="2">
    <source>
        <dbReference type="ARBA" id="ARBA00022801"/>
    </source>
</evidence>
<dbReference type="SUPFAM" id="SSF53474">
    <property type="entry name" value="alpha/beta-Hydrolases"/>
    <property type="match status" value="1"/>
</dbReference>
<dbReference type="InterPro" id="IPR019826">
    <property type="entry name" value="Carboxylesterase_B_AS"/>
</dbReference>
<dbReference type="PROSITE" id="PS00941">
    <property type="entry name" value="CARBOXYLESTERASE_B_2"/>
    <property type="match status" value="1"/>
</dbReference>
<dbReference type="InterPro" id="IPR029058">
    <property type="entry name" value="AB_hydrolase_fold"/>
</dbReference>
<dbReference type="AlphaFoldDB" id="A0A5V7WGW0"/>
<evidence type="ECO:0000313" key="6">
    <source>
        <dbReference type="EMBL" id="HAD0747594.1"/>
    </source>
</evidence>
<dbReference type="EC" id="3.1.1.-" evidence="3"/>
<gene>
    <name evidence="5" type="ORF">DNZ37_14155</name>
    <name evidence="6" type="ORF">G0O74_16500</name>
</gene>
<keyword evidence="2 3" id="KW-0378">Hydrolase</keyword>
<name>A0A5V7WGW0_SALTM</name>
<dbReference type="Gene3D" id="3.40.50.1820">
    <property type="entry name" value="alpha/beta hydrolase"/>
    <property type="match status" value="1"/>
</dbReference>